<dbReference type="KEGG" id="bnn:FOA43_004727"/>
<dbReference type="Pfam" id="PF00684">
    <property type="entry name" value="DnaJ_CXXCXGXG"/>
    <property type="match status" value="1"/>
</dbReference>
<dbReference type="PROSITE" id="PS00636">
    <property type="entry name" value="DNAJ_1"/>
    <property type="match status" value="1"/>
</dbReference>
<evidence type="ECO:0000256" key="3">
    <source>
        <dbReference type="ARBA" id="ARBA00022771"/>
    </source>
</evidence>
<dbReference type="Gene3D" id="2.10.230.10">
    <property type="entry name" value="Heat shock protein DnaJ, cysteine-rich domain"/>
    <property type="match status" value="1"/>
</dbReference>
<evidence type="ECO:0000259" key="8">
    <source>
        <dbReference type="PROSITE" id="PS51188"/>
    </source>
</evidence>
<dbReference type="AlphaFoldDB" id="A0A875S8U7"/>
<organism evidence="9 10">
    <name type="scientific">Eeniella nana</name>
    <name type="common">Yeast</name>
    <name type="synonym">Brettanomyces nanus</name>
    <dbReference type="NCBI Taxonomy" id="13502"/>
    <lineage>
        <taxon>Eukaryota</taxon>
        <taxon>Fungi</taxon>
        <taxon>Dikarya</taxon>
        <taxon>Ascomycota</taxon>
        <taxon>Saccharomycotina</taxon>
        <taxon>Pichiomycetes</taxon>
        <taxon>Pichiales</taxon>
        <taxon>Pichiaceae</taxon>
        <taxon>Brettanomyces</taxon>
    </lineage>
</organism>
<dbReference type="InterPro" id="IPR001623">
    <property type="entry name" value="DnaJ_domain"/>
</dbReference>
<dbReference type="Gene3D" id="1.10.287.110">
    <property type="entry name" value="DnaJ domain"/>
    <property type="match status" value="1"/>
</dbReference>
<dbReference type="PROSITE" id="PS50076">
    <property type="entry name" value="DNAJ_2"/>
    <property type="match status" value="1"/>
</dbReference>
<dbReference type="SUPFAM" id="SSF57938">
    <property type="entry name" value="DnaJ/Hsp40 cysteine-rich domain"/>
    <property type="match status" value="1"/>
</dbReference>
<dbReference type="RefSeq" id="XP_038780883.1">
    <property type="nucleotide sequence ID" value="XM_038924955.1"/>
</dbReference>
<dbReference type="GO" id="GO:0030544">
    <property type="term" value="F:Hsp70 protein binding"/>
    <property type="evidence" value="ECO:0007669"/>
    <property type="project" value="InterPro"/>
</dbReference>
<dbReference type="PANTHER" id="PTHR43888">
    <property type="entry name" value="DNAJ-LIKE-2, ISOFORM A-RELATED"/>
    <property type="match status" value="1"/>
</dbReference>
<protein>
    <recommendedName>
        <fullName evidence="11">Chaperone protein DnaJ</fullName>
    </recommendedName>
</protein>
<sequence>MVKDTRLYDMLHVSTDADESQIKKAYRASALKYHPDKVKNVKDEVARRKSTEIFQEMTRAYEILSDKHRRLEYDNYGDDASKSSSVTETSQAFSQPGQNMFSQAEMIFNNLFGDDLRGGFGGRRGIRVPGGASSFFQNPFPSFGFGGDFANGGDDFMMGGISGMSQNQNQQQQQRRKGRDIRHTLYCGVADFYNGRKIMLSLARKVICPKCHGLGGLKEVNCKGCGGSGVQVSESRTGGMYQRSSMTCNLCGGAGKYIPDDCICPECHGAQLKDKKEILEVVIPRGVSPGYNVVFDKGADEGLDIIPGDVIITIQEDNKMKDFVRHGDDLLTTVKIPLCKAICGGMVAIRHLNGKTLNVYLGRSEIKSGTDVKVIKNRGMPITTNEPGMSREVIGYGDLYVKFEVVLPQPGELDERQYEQIGTALLPDAEVPDIDGSTTEDVVYTSEVTSGSIPDPNSFP</sequence>
<evidence type="ECO:0008006" key="11">
    <source>
        <dbReference type="Google" id="ProtNLM"/>
    </source>
</evidence>
<evidence type="ECO:0000256" key="1">
    <source>
        <dbReference type="ARBA" id="ARBA00022723"/>
    </source>
</evidence>
<accession>A0A875S8U7</accession>
<evidence type="ECO:0000256" key="5">
    <source>
        <dbReference type="ARBA" id="ARBA00023186"/>
    </source>
</evidence>
<keyword evidence="10" id="KW-1185">Reference proteome</keyword>
<dbReference type="Proteomes" id="UP000662931">
    <property type="component" value="Chromosome 4"/>
</dbReference>
<keyword evidence="1 6" id="KW-0479">Metal-binding</keyword>
<dbReference type="OrthoDB" id="550424at2759"/>
<dbReference type="Pfam" id="PF00226">
    <property type="entry name" value="DnaJ"/>
    <property type="match status" value="1"/>
</dbReference>
<evidence type="ECO:0000256" key="2">
    <source>
        <dbReference type="ARBA" id="ARBA00022737"/>
    </source>
</evidence>
<dbReference type="CDD" id="cd10747">
    <property type="entry name" value="DnaJ_C"/>
    <property type="match status" value="1"/>
</dbReference>
<dbReference type="PROSITE" id="PS51188">
    <property type="entry name" value="ZF_CR"/>
    <property type="match status" value="1"/>
</dbReference>
<feature type="domain" description="CR-type" evidence="8">
    <location>
        <begin position="195"/>
        <end position="276"/>
    </location>
</feature>
<dbReference type="GeneID" id="62198127"/>
<dbReference type="GO" id="GO:0006457">
    <property type="term" value="P:protein folding"/>
    <property type="evidence" value="ECO:0007669"/>
    <property type="project" value="InterPro"/>
</dbReference>
<dbReference type="GO" id="GO:0051082">
    <property type="term" value="F:unfolded protein binding"/>
    <property type="evidence" value="ECO:0007669"/>
    <property type="project" value="InterPro"/>
</dbReference>
<keyword evidence="3 6" id="KW-0863">Zinc-finger</keyword>
<dbReference type="InterPro" id="IPR002939">
    <property type="entry name" value="DnaJ_C"/>
</dbReference>
<evidence type="ECO:0000313" key="10">
    <source>
        <dbReference type="Proteomes" id="UP000662931"/>
    </source>
</evidence>
<evidence type="ECO:0000259" key="7">
    <source>
        <dbReference type="PROSITE" id="PS50076"/>
    </source>
</evidence>
<reference evidence="9" key="1">
    <citation type="submission" date="2020-10" db="EMBL/GenBank/DDBJ databases">
        <authorList>
            <person name="Roach M.J.R."/>
        </authorList>
    </citation>
    <scope>NUCLEOTIDE SEQUENCE</scope>
    <source>
        <strain evidence="9">CBS 1945</strain>
    </source>
</reference>
<dbReference type="SUPFAM" id="SSF46565">
    <property type="entry name" value="Chaperone J-domain"/>
    <property type="match status" value="1"/>
</dbReference>
<gene>
    <name evidence="9" type="ORF">FOA43_004727</name>
</gene>
<dbReference type="InterPro" id="IPR044713">
    <property type="entry name" value="DNJA1/2-like"/>
</dbReference>
<proteinExistence type="predicted"/>
<keyword evidence="4 6" id="KW-0862">Zinc</keyword>
<keyword evidence="5" id="KW-0143">Chaperone</keyword>
<feature type="domain" description="J" evidence="7">
    <location>
        <begin position="6"/>
        <end position="77"/>
    </location>
</feature>
<dbReference type="SUPFAM" id="SSF49493">
    <property type="entry name" value="HSP40/DnaJ peptide-binding domain"/>
    <property type="match status" value="2"/>
</dbReference>
<dbReference type="CDD" id="cd10719">
    <property type="entry name" value="DnaJ_zf"/>
    <property type="match status" value="1"/>
</dbReference>
<dbReference type="InterPro" id="IPR008971">
    <property type="entry name" value="HSP40/DnaJ_pept-bd"/>
</dbReference>
<dbReference type="Gene3D" id="2.60.260.20">
    <property type="entry name" value="Urease metallochaperone UreE, N-terminal domain"/>
    <property type="match status" value="2"/>
</dbReference>
<dbReference type="InterPro" id="IPR018253">
    <property type="entry name" value="DnaJ_domain_CS"/>
</dbReference>
<dbReference type="PRINTS" id="PR00625">
    <property type="entry name" value="JDOMAIN"/>
</dbReference>
<dbReference type="InterPro" id="IPR036410">
    <property type="entry name" value="HSP_DnaJ_Cys-rich_dom_sf"/>
</dbReference>
<dbReference type="InterPro" id="IPR036869">
    <property type="entry name" value="J_dom_sf"/>
</dbReference>
<name>A0A875S8U7_EENNA</name>
<feature type="zinc finger region" description="CR-type" evidence="6">
    <location>
        <begin position="195"/>
        <end position="276"/>
    </location>
</feature>
<keyword evidence="2" id="KW-0677">Repeat</keyword>
<dbReference type="Pfam" id="PF01556">
    <property type="entry name" value="DnaJ_C"/>
    <property type="match status" value="1"/>
</dbReference>
<dbReference type="FunFam" id="2.10.230.10:FF:000001">
    <property type="entry name" value="DnaJ subfamily A member 2"/>
    <property type="match status" value="1"/>
</dbReference>
<evidence type="ECO:0000313" key="9">
    <source>
        <dbReference type="EMBL" id="QPG77318.1"/>
    </source>
</evidence>
<dbReference type="SMART" id="SM00271">
    <property type="entry name" value="DnaJ"/>
    <property type="match status" value="1"/>
</dbReference>
<dbReference type="InterPro" id="IPR001305">
    <property type="entry name" value="HSP_DnaJ_Cys-rich_dom"/>
</dbReference>
<dbReference type="CDD" id="cd06257">
    <property type="entry name" value="DnaJ"/>
    <property type="match status" value="1"/>
</dbReference>
<dbReference type="GO" id="GO:0008270">
    <property type="term" value="F:zinc ion binding"/>
    <property type="evidence" value="ECO:0007669"/>
    <property type="project" value="UniProtKB-KW"/>
</dbReference>
<evidence type="ECO:0000256" key="4">
    <source>
        <dbReference type="ARBA" id="ARBA00022833"/>
    </source>
</evidence>
<evidence type="ECO:0000256" key="6">
    <source>
        <dbReference type="PROSITE-ProRule" id="PRU00546"/>
    </source>
</evidence>
<dbReference type="EMBL" id="CP064815">
    <property type="protein sequence ID" value="QPG77318.1"/>
    <property type="molecule type" value="Genomic_DNA"/>
</dbReference>